<evidence type="ECO:0000256" key="1">
    <source>
        <dbReference type="SAM" id="MobiDB-lite"/>
    </source>
</evidence>
<feature type="compositionally biased region" description="Low complexity" evidence="1">
    <location>
        <begin position="60"/>
        <end position="74"/>
    </location>
</feature>
<feature type="compositionally biased region" description="Basic and acidic residues" evidence="1">
    <location>
        <begin position="15"/>
        <end position="27"/>
    </location>
</feature>
<accession>A0A9W9WSA9</accession>
<feature type="compositionally biased region" description="Polar residues" evidence="1">
    <location>
        <begin position="47"/>
        <end position="59"/>
    </location>
</feature>
<feature type="region of interest" description="Disordered" evidence="1">
    <location>
        <begin position="1"/>
        <end position="79"/>
    </location>
</feature>
<reference evidence="2" key="1">
    <citation type="submission" date="2022-12" db="EMBL/GenBank/DDBJ databases">
        <authorList>
            <person name="Petersen C."/>
        </authorList>
    </citation>
    <scope>NUCLEOTIDE SEQUENCE</scope>
    <source>
        <strain evidence="2">IBT 17660</strain>
    </source>
</reference>
<keyword evidence="3" id="KW-1185">Reference proteome</keyword>
<dbReference type="EMBL" id="JAPWDO010000004">
    <property type="protein sequence ID" value="KAJ5472739.1"/>
    <property type="molecule type" value="Genomic_DNA"/>
</dbReference>
<gene>
    <name evidence="2" type="ORF">N7530_006740</name>
</gene>
<comment type="caution">
    <text evidence="2">The sequence shown here is derived from an EMBL/GenBank/DDBJ whole genome shotgun (WGS) entry which is preliminary data.</text>
</comment>
<name>A0A9W9WSA9_9EURO</name>
<reference evidence="2" key="2">
    <citation type="journal article" date="2023" name="IMA Fungus">
        <title>Comparative genomic study of the Penicillium genus elucidates a diverse pangenome and 15 lateral gene transfer events.</title>
        <authorList>
            <person name="Petersen C."/>
            <person name="Sorensen T."/>
            <person name="Nielsen M.R."/>
            <person name="Sondergaard T.E."/>
            <person name="Sorensen J.L."/>
            <person name="Fitzpatrick D.A."/>
            <person name="Frisvad J.C."/>
            <person name="Nielsen K.L."/>
        </authorList>
    </citation>
    <scope>NUCLEOTIDE SEQUENCE</scope>
    <source>
        <strain evidence="2">IBT 17660</strain>
    </source>
</reference>
<protein>
    <submittedName>
        <fullName evidence="2">Uncharacterized protein</fullName>
    </submittedName>
</protein>
<evidence type="ECO:0000313" key="2">
    <source>
        <dbReference type="EMBL" id="KAJ5472739.1"/>
    </source>
</evidence>
<dbReference type="AlphaFoldDB" id="A0A9W9WSA9"/>
<dbReference type="Proteomes" id="UP001147760">
    <property type="component" value="Unassembled WGS sequence"/>
</dbReference>
<organism evidence="2 3">
    <name type="scientific">Penicillium desertorum</name>
    <dbReference type="NCBI Taxonomy" id="1303715"/>
    <lineage>
        <taxon>Eukaryota</taxon>
        <taxon>Fungi</taxon>
        <taxon>Dikarya</taxon>
        <taxon>Ascomycota</taxon>
        <taxon>Pezizomycotina</taxon>
        <taxon>Eurotiomycetes</taxon>
        <taxon>Eurotiomycetidae</taxon>
        <taxon>Eurotiales</taxon>
        <taxon>Aspergillaceae</taxon>
        <taxon>Penicillium</taxon>
    </lineage>
</organism>
<dbReference type="OrthoDB" id="4362058at2759"/>
<sequence>MKRKGYCINQSRSNRTQEMKKNNDPKTKPQPGGRIPRMFHERPKTPSHPSKPQFYPSTRQIPPSSGQSQQPAKPSDSEIERQDIHIHCQCIQHPCRTSITTQGFRGLCILLSIRPQLVLSLPSPYFAYDRATLGSACEGCEVEELRLSEPGDDGAEEPGVSADAAVGFAVALAAAAAAAGLQCAQTKMLKPRPLQLRQIAPLGVV</sequence>
<evidence type="ECO:0000313" key="3">
    <source>
        <dbReference type="Proteomes" id="UP001147760"/>
    </source>
</evidence>
<proteinExistence type="predicted"/>